<dbReference type="HOGENOM" id="CLU_2036474_0_0_6"/>
<keyword evidence="1" id="KW-0472">Membrane</keyword>
<reference evidence="2 3" key="1">
    <citation type="journal article" date="2013" name="Genome Announc.">
        <title>Complete genome sequence of Simiduia agarivorans SA1(T), a marine bacterium able to degrade a variety of polysaccharides.</title>
        <authorList>
            <person name="Lin S.Y."/>
            <person name="Shieh W.Y."/>
            <person name="Chen J.S."/>
            <person name="Tang S.L."/>
        </authorList>
    </citation>
    <scope>NUCLEOTIDE SEQUENCE [LARGE SCALE GENOMIC DNA]</scope>
    <source>
        <strain evidence="3">DSM 21679 / JCM 13881 / BCRC 17597 / SA1</strain>
    </source>
</reference>
<feature type="transmembrane region" description="Helical" evidence="1">
    <location>
        <begin position="53"/>
        <end position="80"/>
    </location>
</feature>
<organism evidence="2 3">
    <name type="scientific">Simiduia agarivorans (strain DSM 21679 / JCM 13881 / BCRC 17597 / SA1)</name>
    <dbReference type="NCBI Taxonomy" id="1117647"/>
    <lineage>
        <taxon>Bacteria</taxon>
        <taxon>Pseudomonadati</taxon>
        <taxon>Pseudomonadota</taxon>
        <taxon>Gammaproteobacteria</taxon>
        <taxon>Cellvibrionales</taxon>
        <taxon>Cellvibrionaceae</taxon>
        <taxon>Simiduia</taxon>
    </lineage>
</organism>
<evidence type="ECO:0000313" key="3">
    <source>
        <dbReference type="Proteomes" id="UP000000466"/>
    </source>
</evidence>
<dbReference type="KEGG" id="saga:M5M_16385"/>
<evidence type="ECO:0000313" key="2">
    <source>
        <dbReference type="EMBL" id="AFV00408.1"/>
    </source>
</evidence>
<dbReference type="Proteomes" id="UP000000466">
    <property type="component" value="Chromosome"/>
</dbReference>
<dbReference type="EMBL" id="CP003746">
    <property type="protein sequence ID" value="AFV00408.1"/>
    <property type="molecule type" value="Genomic_DNA"/>
</dbReference>
<name>K4L2I8_SIMAS</name>
<gene>
    <name evidence="2" type="ordered locus">M5M_16385</name>
</gene>
<accession>K4L2I8</accession>
<evidence type="ECO:0000256" key="1">
    <source>
        <dbReference type="SAM" id="Phobius"/>
    </source>
</evidence>
<keyword evidence="3" id="KW-1185">Reference proteome</keyword>
<dbReference type="STRING" id="1117647.M5M_16385"/>
<keyword evidence="1" id="KW-1133">Transmembrane helix</keyword>
<proteinExistence type="predicted"/>
<dbReference type="RefSeq" id="WP_015048560.1">
    <property type="nucleotide sequence ID" value="NC_018868.3"/>
</dbReference>
<sequence>MVDEHKDPLAEWLSEQETPLADEGFTHRVMAGIETANKPTASPAADHMDKRHWLILLLAALAGLLVSLLGISAVDLAGLLSASREEVISFAGFTVSGMGLWILAGWTLTLTGCGWSLTLAR</sequence>
<protein>
    <submittedName>
        <fullName evidence="2">Uncharacterized protein</fullName>
    </submittedName>
</protein>
<keyword evidence="1" id="KW-0812">Transmembrane</keyword>
<dbReference type="AlphaFoldDB" id="K4L2I8"/>